<dbReference type="EMBL" id="JAYMRU010000019">
    <property type="protein sequence ID" value="MEM5403273.1"/>
    <property type="molecule type" value="Genomic_DNA"/>
</dbReference>
<accession>A0ACC6RP25</accession>
<dbReference type="Proteomes" id="UP001392318">
    <property type="component" value="Unassembled WGS sequence"/>
</dbReference>
<organism evidence="1 2">
    <name type="scientific">Paraburkholderia unamae</name>
    <dbReference type="NCBI Taxonomy" id="219649"/>
    <lineage>
        <taxon>Bacteria</taxon>
        <taxon>Pseudomonadati</taxon>
        <taxon>Pseudomonadota</taxon>
        <taxon>Betaproteobacteria</taxon>
        <taxon>Burkholderiales</taxon>
        <taxon>Burkholderiaceae</taxon>
        <taxon>Paraburkholderia</taxon>
    </lineage>
</organism>
<gene>
    <name evidence="1" type="ORF">VSR83_24880</name>
</gene>
<protein>
    <submittedName>
        <fullName evidence="1">DUF2760 domain-containing protein</fullName>
    </submittedName>
</protein>
<evidence type="ECO:0000313" key="1">
    <source>
        <dbReference type="EMBL" id="MEM5403273.1"/>
    </source>
</evidence>
<reference evidence="1" key="1">
    <citation type="submission" date="2024-01" db="EMBL/GenBank/DDBJ databases">
        <title>The diversity of rhizobia nodulating Mimosa spp. in eleven states of Brazil covering several biomes is determined by host plant, location, and edaphic factors.</title>
        <authorList>
            <person name="Rouws L."/>
            <person name="Barauna A."/>
            <person name="Beukes C."/>
            <person name="De Faria S.M."/>
            <person name="Gross E."/>
            <person name="Dos Reis Junior F.B."/>
            <person name="Simon M."/>
            <person name="Maluk M."/>
            <person name="Odee D.W."/>
            <person name="Kenicer G."/>
            <person name="Young J.P.W."/>
            <person name="Reis V.M."/>
            <person name="Zilli J."/>
            <person name="James E.K."/>
        </authorList>
    </citation>
    <scope>NUCLEOTIDE SEQUENCE</scope>
    <source>
        <strain evidence="1">JPY452</strain>
    </source>
</reference>
<sequence>MPESNLSFFGRLSVALGSFFAILGDGELAANVRRLREGGLAPAAAAPAPAAAPVAKPAPAPASAPTVIKEATPDAALQLLGLLQRNARFVDFVEEDIAGYADADIGAAARIVHEGCRATLRDHFSIRPVRSESEGSRVTLPAGFDAAAVRVTGNVVGEAPFSGSLTHRGWRVEEVKLPQLVKTHDARIIAPAEVEL</sequence>
<evidence type="ECO:0000313" key="2">
    <source>
        <dbReference type="Proteomes" id="UP001392318"/>
    </source>
</evidence>
<name>A0ACC6RP25_9BURK</name>
<keyword evidence="2" id="KW-1185">Reference proteome</keyword>
<comment type="caution">
    <text evidence="1">The sequence shown here is derived from an EMBL/GenBank/DDBJ whole genome shotgun (WGS) entry which is preliminary data.</text>
</comment>
<proteinExistence type="predicted"/>